<organism evidence="1 3">
    <name type="scientific">Labeo rohita</name>
    <name type="common">Indian major carp</name>
    <name type="synonym">Cyprinus rohita</name>
    <dbReference type="NCBI Taxonomy" id="84645"/>
    <lineage>
        <taxon>Eukaryota</taxon>
        <taxon>Metazoa</taxon>
        <taxon>Chordata</taxon>
        <taxon>Craniata</taxon>
        <taxon>Vertebrata</taxon>
        <taxon>Euteleostomi</taxon>
        <taxon>Actinopterygii</taxon>
        <taxon>Neopterygii</taxon>
        <taxon>Teleostei</taxon>
        <taxon>Ostariophysi</taxon>
        <taxon>Cypriniformes</taxon>
        <taxon>Cyprinidae</taxon>
        <taxon>Labeoninae</taxon>
        <taxon>Labeonini</taxon>
        <taxon>Labeo</taxon>
    </lineage>
</organism>
<name>A0A498LKS2_LABRO</name>
<evidence type="ECO:0000313" key="1">
    <source>
        <dbReference type="EMBL" id="RXN09008.1"/>
    </source>
</evidence>
<accession>A0A498LKS2</accession>
<sequence length="77" mass="8372">MTDGQPNAQASQPSPLCTAKCEEIREDSGWFCSREPNPKILSPDLQIKTKGTKQLCYCMGGKTSGTGRSFCERCDPG</sequence>
<comment type="caution">
    <text evidence="1">The sequence shown here is derived from an EMBL/GenBank/DDBJ whole genome shotgun (WGS) entry which is preliminary data.</text>
</comment>
<evidence type="ECO:0000313" key="3">
    <source>
        <dbReference type="Proteomes" id="UP000290572"/>
    </source>
</evidence>
<reference evidence="1 3" key="1">
    <citation type="submission" date="2018-03" db="EMBL/GenBank/DDBJ databases">
        <title>Draft genome sequence of Rohu Carp (Labeo rohita).</title>
        <authorList>
            <person name="Das P."/>
            <person name="Kushwaha B."/>
            <person name="Joshi C.G."/>
            <person name="Kumar D."/>
            <person name="Nagpure N.S."/>
            <person name="Sahoo L."/>
            <person name="Das S.P."/>
            <person name="Bit A."/>
            <person name="Patnaik S."/>
            <person name="Meher P.K."/>
            <person name="Jayasankar P."/>
            <person name="Koringa P.G."/>
            <person name="Patel N.V."/>
            <person name="Hinsu A.T."/>
            <person name="Kumar R."/>
            <person name="Pandey M."/>
            <person name="Agarwal S."/>
            <person name="Srivastava S."/>
            <person name="Singh M."/>
            <person name="Iquebal M.A."/>
            <person name="Jaiswal S."/>
            <person name="Angadi U.B."/>
            <person name="Kumar N."/>
            <person name="Raza M."/>
            <person name="Shah T.M."/>
            <person name="Rai A."/>
            <person name="Jena J.K."/>
        </authorList>
    </citation>
    <scope>NUCLEOTIDE SEQUENCE [LARGE SCALE GENOMIC DNA]</scope>
    <source>
        <strain evidence="1">DASCIFA01</strain>
        <tissue evidence="1">Testis</tissue>
    </source>
</reference>
<dbReference type="EMBL" id="QBIY01013294">
    <property type="protein sequence ID" value="RXN09008.1"/>
    <property type="molecule type" value="Genomic_DNA"/>
</dbReference>
<keyword evidence="3" id="KW-1185">Reference proteome</keyword>
<proteinExistence type="predicted"/>
<gene>
    <name evidence="2" type="ORF">ROHU_020103</name>
    <name evidence="1" type="ORF">ROHU_031541</name>
</gene>
<protein>
    <submittedName>
        <fullName evidence="1">Uncharacterized protein</fullName>
    </submittedName>
</protein>
<dbReference type="Proteomes" id="UP000290572">
    <property type="component" value="Unassembled WGS sequence"/>
</dbReference>
<dbReference type="AlphaFoldDB" id="A0A498LKS2"/>
<evidence type="ECO:0000313" key="2">
    <source>
        <dbReference type="EMBL" id="RXN27411.1"/>
    </source>
</evidence>
<dbReference type="EMBL" id="QBIY01012037">
    <property type="protein sequence ID" value="RXN27411.1"/>
    <property type="molecule type" value="Genomic_DNA"/>
</dbReference>